<evidence type="ECO:0000313" key="2">
    <source>
        <dbReference type="Proteomes" id="UP000789920"/>
    </source>
</evidence>
<comment type="caution">
    <text evidence="1">The sequence shown here is derived from an EMBL/GenBank/DDBJ whole genome shotgun (WGS) entry which is preliminary data.</text>
</comment>
<gene>
    <name evidence="1" type="ORF">RPERSI_LOCUS14111</name>
</gene>
<dbReference type="EMBL" id="CAJVQC010032092">
    <property type="protein sequence ID" value="CAG8750220.1"/>
    <property type="molecule type" value="Genomic_DNA"/>
</dbReference>
<organism evidence="1 2">
    <name type="scientific">Racocetra persica</name>
    <dbReference type="NCBI Taxonomy" id="160502"/>
    <lineage>
        <taxon>Eukaryota</taxon>
        <taxon>Fungi</taxon>
        <taxon>Fungi incertae sedis</taxon>
        <taxon>Mucoromycota</taxon>
        <taxon>Glomeromycotina</taxon>
        <taxon>Glomeromycetes</taxon>
        <taxon>Diversisporales</taxon>
        <taxon>Gigasporaceae</taxon>
        <taxon>Racocetra</taxon>
    </lineage>
</organism>
<sequence length="53" mass="6161">NFCEDDVNEAYQIMTSNRNVSDQQLLDAYVYTSDGTSRKHREALSIIGKYRLM</sequence>
<keyword evidence="2" id="KW-1185">Reference proteome</keyword>
<reference evidence="1" key="1">
    <citation type="submission" date="2021-06" db="EMBL/GenBank/DDBJ databases">
        <authorList>
            <person name="Kallberg Y."/>
            <person name="Tangrot J."/>
            <person name="Rosling A."/>
        </authorList>
    </citation>
    <scope>NUCLEOTIDE SEQUENCE</scope>
    <source>
        <strain evidence="1">MA461A</strain>
    </source>
</reference>
<proteinExistence type="predicted"/>
<name>A0ACA9QM75_9GLOM</name>
<feature type="non-terminal residue" evidence="1">
    <location>
        <position position="1"/>
    </location>
</feature>
<evidence type="ECO:0000313" key="1">
    <source>
        <dbReference type="EMBL" id="CAG8750220.1"/>
    </source>
</evidence>
<dbReference type="Proteomes" id="UP000789920">
    <property type="component" value="Unassembled WGS sequence"/>
</dbReference>
<accession>A0ACA9QM75</accession>
<protein>
    <submittedName>
        <fullName evidence="1">1455_t:CDS:1</fullName>
    </submittedName>
</protein>